<feature type="region of interest" description="Disordered" evidence="1">
    <location>
        <begin position="414"/>
        <end position="438"/>
    </location>
</feature>
<feature type="region of interest" description="Disordered" evidence="1">
    <location>
        <begin position="772"/>
        <end position="815"/>
    </location>
</feature>
<reference evidence="2 3" key="1">
    <citation type="journal article" date="2011" name="Genome Res.">
        <title>Chromosome and gene copy number variation allow major structural change between species and strains of Leishmania.</title>
        <authorList>
            <person name="Rogers M.B."/>
            <person name="Hilley J.D."/>
            <person name="Dickens N.J."/>
            <person name="Wilkes J."/>
            <person name="Bates P.A."/>
            <person name="Depledge D.P."/>
            <person name="Harris D."/>
            <person name="Her Y."/>
            <person name="Herzyk P."/>
            <person name="Imamura H."/>
            <person name="Otto T.D."/>
            <person name="Sanders M."/>
            <person name="Seeger K."/>
            <person name="Dujardin J.C."/>
            <person name="Berriman M."/>
            <person name="Smith D.F."/>
            <person name="Hertz-Fowler C."/>
            <person name="Mottram J.C."/>
        </authorList>
    </citation>
    <scope>NUCLEOTIDE SEQUENCE [LARGE SCALE GENOMIC DNA]</scope>
    <source>
        <strain evidence="2 3">MHOM/GT/2001/U1103</strain>
    </source>
</reference>
<dbReference type="AlphaFoldDB" id="E9B3B1"/>
<feature type="region of interest" description="Disordered" evidence="1">
    <location>
        <begin position="353"/>
        <end position="382"/>
    </location>
</feature>
<dbReference type="Proteomes" id="UP000007259">
    <property type="component" value="Chromosome 31"/>
</dbReference>
<sequence>MTDIAAVAPAVAEDKYTFLVPYVKISAPDLVESVGTQTHGKTDAAITHITSAEDSRSPSTPESDSFEITTAAATPLSPTATVSRWSSVQKTLEACMDPVFLAGSADMDHKITEEVLPLMDAAMSVRVSAFASLSCLQPFFTGRTRSERIHTVLSAVRASNKLMLRDDLPVPTPSVCMLSVDEAEAAGLRVGLCSHADGSSRNARTLERRQPTPECEDSPRSLTLFRRQATSPLPADSAHAAWEANPPHEGVSVPCPGDANAHSRALSVAPAFPVAVTEKPAGIGVPAPCRTLQCPPVVGEGPFCPGNRDCATDNQEKIHIPTLRACVPVPKPPPTIDILLTDAAGKFHVATASSSAKEATSVPTMSSALPAPDTPSSATATANTTNCSHFSVTAAPLMPKSVLNATSGVTPVAAPRQPANYARPRRQPTACEHAGSRPVLISEALRKDVPTGSSTGCTHATLDLSAGSSWGTRHGAAGAWRRGLMATAPPMPVDEFPSTFLRKEGCCMPAERPPMALGAEMPQAPRAIDVSPKTANTLPLAGLRPRRPLMVAIPSDSVPGSSFDGCGSKCSSPAAAQLSLCPLSQSRRHRHDPYSPTGFVLCAENSCALSLSQTNISAARVLTSSASPMPASSACNSSAAGGMIGFWFADPLIKAAARLQERRCLLRADTTRTLSSELASASCSVAHLSPACESGDDVEEAPCRSLPSCEALLAAPLVEPTAATTVAFLNSIDADTVSPANTAAGAVAPKSYAEALRVSAKALPPALVVAAKPVEKREKLPKAKSRAPPRSAAASSSHAKNTTATAKAKRASLSA</sequence>
<keyword evidence="3" id="KW-1185">Reference proteome</keyword>
<evidence type="ECO:0000256" key="1">
    <source>
        <dbReference type="SAM" id="MobiDB-lite"/>
    </source>
</evidence>
<feature type="region of interest" description="Disordered" evidence="1">
    <location>
        <begin position="198"/>
        <end position="219"/>
    </location>
</feature>
<dbReference type="EMBL" id="FR799584">
    <property type="protein sequence ID" value="CBZ29728.1"/>
    <property type="molecule type" value="Genomic_DNA"/>
</dbReference>
<proteinExistence type="predicted"/>
<feature type="region of interest" description="Disordered" evidence="1">
    <location>
        <begin position="233"/>
        <end position="259"/>
    </location>
</feature>
<dbReference type="GeneID" id="13453362"/>
<feature type="compositionally biased region" description="Low complexity" evidence="1">
    <location>
        <begin position="788"/>
        <end position="815"/>
    </location>
</feature>
<dbReference type="OMA" id="HRHDPYS"/>
<name>E9B3B1_LEIMU</name>
<evidence type="ECO:0000313" key="3">
    <source>
        <dbReference type="Proteomes" id="UP000007259"/>
    </source>
</evidence>
<dbReference type="RefSeq" id="XP_003878179.1">
    <property type="nucleotide sequence ID" value="XM_003878130.1"/>
</dbReference>
<protein>
    <submittedName>
        <fullName evidence="2">Uncharacterized protein</fullName>
    </submittedName>
</protein>
<gene>
    <name evidence="2" type="ORF">LMXM_31_3280</name>
</gene>
<evidence type="ECO:0000313" key="2">
    <source>
        <dbReference type="EMBL" id="CBZ29728.1"/>
    </source>
</evidence>
<dbReference type="PhylomeDB" id="E9B3B1"/>
<accession>E9B3B1</accession>
<organism evidence="2 3">
    <name type="scientific">Leishmania mexicana (strain MHOM/GT/2001/U1103)</name>
    <dbReference type="NCBI Taxonomy" id="929439"/>
    <lineage>
        <taxon>Eukaryota</taxon>
        <taxon>Discoba</taxon>
        <taxon>Euglenozoa</taxon>
        <taxon>Kinetoplastea</taxon>
        <taxon>Metakinetoplastina</taxon>
        <taxon>Trypanosomatida</taxon>
        <taxon>Trypanosomatidae</taxon>
        <taxon>Leishmaniinae</taxon>
        <taxon>Leishmania</taxon>
    </lineage>
</organism>
<dbReference type="VEuPathDB" id="TriTrypDB:LmxM.31.3280"/>
<dbReference type="KEGG" id="lmi:LMXM_31_3280"/>
<dbReference type="OrthoDB" id="266456at2759"/>